<keyword evidence="2" id="KW-0472">Membrane</keyword>
<dbReference type="AlphaFoldDB" id="A0A6I4W498"/>
<dbReference type="NCBIfam" id="TIGR02830">
    <property type="entry name" value="spore_III_AG"/>
    <property type="match status" value="1"/>
</dbReference>
<organism evidence="3 4">
    <name type="scientific">Shimazuella alba</name>
    <dbReference type="NCBI Taxonomy" id="2690964"/>
    <lineage>
        <taxon>Bacteria</taxon>
        <taxon>Bacillati</taxon>
        <taxon>Bacillota</taxon>
        <taxon>Bacilli</taxon>
        <taxon>Bacillales</taxon>
        <taxon>Thermoactinomycetaceae</taxon>
        <taxon>Shimazuella</taxon>
    </lineage>
</organism>
<evidence type="ECO:0000313" key="3">
    <source>
        <dbReference type="EMBL" id="MXQ55132.1"/>
    </source>
</evidence>
<evidence type="ECO:0000313" key="4">
    <source>
        <dbReference type="Proteomes" id="UP000430692"/>
    </source>
</evidence>
<name>A0A6I4W498_9BACL</name>
<reference evidence="3 4" key="1">
    <citation type="submission" date="2019-12" db="EMBL/GenBank/DDBJ databases">
        <title>Whole-genome analyses of novel actinobacteria.</title>
        <authorList>
            <person name="Sahin N."/>
            <person name="Saygin H."/>
        </authorList>
    </citation>
    <scope>NUCLEOTIDE SEQUENCE [LARGE SCALE GENOMIC DNA]</scope>
    <source>
        <strain evidence="3 4">KC615</strain>
    </source>
</reference>
<feature type="region of interest" description="Disordered" evidence="1">
    <location>
        <begin position="99"/>
        <end position="135"/>
    </location>
</feature>
<keyword evidence="4" id="KW-1185">Reference proteome</keyword>
<feature type="compositionally biased region" description="Basic and acidic residues" evidence="1">
    <location>
        <begin position="103"/>
        <end position="118"/>
    </location>
</feature>
<evidence type="ECO:0000256" key="2">
    <source>
        <dbReference type="SAM" id="Phobius"/>
    </source>
</evidence>
<dbReference type="Proteomes" id="UP000430692">
    <property type="component" value="Unassembled WGS sequence"/>
</dbReference>
<sequence length="193" mass="21562">MLQKWLPKQKKWHYLILIGCVGVGILLFSSFLTTQEEDAISNPLAAEKEKTKPTSRVEHNGMQGYEEQFETELSSILSKVVGVSDVSVVVNLDSTEEEVVQSDTRESEQTTNEADTKGGSRSVNQNNVDKKTSVYRTNQGEQPIVIKRLKPRVRGVLVVARGVENLQVRALVIEAVQRILDVPTYRISVLPRG</sequence>
<dbReference type="RefSeq" id="WP_160802477.1">
    <property type="nucleotide sequence ID" value="NZ_WUUL01000011.1"/>
</dbReference>
<dbReference type="InterPro" id="IPR014195">
    <property type="entry name" value="Spore_III_AG"/>
</dbReference>
<keyword evidence="2" id="KW-1133">Transmembrane helix</keyword>
<feature type="compositionally biased region" description="Basic and acidic residues" evidence="1">
    <location>
        <begin position="46"/>
        <end position="59"/>
    </location>
</feature>
<comment type="caution">
    <text evidence="3">The sequence shown here is derived from an EMBL/GenBank/DDBJ whole genome shotgun (WGS) entry which is preliminary data.</text>
</comment>
<proteinExistence type="predicted"/>
<protein>
    <submittedName>
        <fullName evidence="3">Stage III sporulation protein AG</fullName>
    </submittedName>
</protein>
<gene>
    <name evidence="3" type="primary">spoIIIAG</name>
    <name evidence="3" type="ORF">GSM42_15700</name>
</gene>
<evidence type="ECO:0000256" key="1">
    <source>
        <dbReference type="SAM" id="MobiDB-lite"/>
    </source>
</evidence>
<feature type="transmembrane region" description="Helical" evidence="2">
    <location>
        <begin position="12"/>
        <end position="32"/>
    </location>
</feature>
<feature type="region of interest" description="Disordered" evidence="1">
    <location>
        <begin position="43"/>
        <end position="62"/>
    </location>
</feature>
<dbReference type="EMBL" id="WUUL01000011">
    <property type="protein sequence ID" value="MXQ55132.1"/>
    <property type="molecule type" value="Genomic_DNA"/>
</dbReference>
<accession>A0A6I4W498</accession>
<keyword evidence="2" id="KW-0812">Transmembrane</keyword>